<feature type="domain" description="IclR-ED" evidence="5">
    <location>
        <begin position="63"/>
        <end position="252"/>
    </location>
</feature>
<dbReference type="PROSITE" id="PS51078">
    <property type="entry name" value="ICLR_ED"/>
    <property type="match status" value="1"/>
</dbReference>
<dbReference type="Pfam" id="PF09339">
    <property type="entry name" value="HTH_IclR"/>
    <property type="match status" value="1"/>
</dbReference>
<sequence length="260" mass="28586">MAGDSPGPIERYLQILEIVAASTRGLTLTDISGLTGLPKATAHRLTRSLVEAGALATDDTWHKTFRVGDRMWRMLQLGANPAATAGFAQIILDELAERFHETCYVVRLGRDNVRSIARSAPDQGHRLHVLPGEVLPPHAAASAKAILAYQPDDVVDRFLKEPFEKMTSRTVTSPSEVRAELRKIREQGFAVCDREIDDNVMAYACPIHMKSAGVIYSLGLTGPCTRLRQHPQDMWIAALKDAADRLAHMFDTQSETVGTS</sequence>
<dbReference type="Proteomes" id="UP001229244">
    <property type="component" value="Unassembled WGS sequence"/>
</dbReference>
<dbReference type="SUPFAM" id="SSF46785">
    <property type="entry name" value="Winged helix' DNA-binding domain"/>
    <property type="match status" value="1"/>
</dbReference>
<proteinExistence type="predicted"/>
<dbReference type="SUPFAM" id="SSF55781">
    <property type="entry name" value="GAF domain-like"/>
    <property type="match status" value="1"/>
</dbReference>
<evidence type="ECO:0000256" key="3">
    <source>
        <dbReference type="ARBA" id="ARBA00023163"/>
    </source>
</evidence>
<evidence type="ECO:0000313" key="7">
    <source>
        <dbReference type="Proteomes" id="UP001229244"/>
    </source>
</evidence>
<evidence type="ECO:0000259" key="4">
    <source>
        <dbReference type="PROSITE" id="PS51077"/>
    </source>
</evidence>
<dbReference type="PANTHER" id="PTHR30136:SF35">
    <property type="entry name" value="HTH-TYPE TRANSCRIPTIONAL REGULATOR RV1719"/>
    <property type="match status" value="1"/>
</dbReference>
<keyword evidence="7" id="KW-1185">Reference proteome</keyword>
<keyword evidence="1" id="KW-0805">Transcription regulation</keyword>
<evidence type="ECO:0000313" key="6">
    <source>
        <dbReference type="EMBL" id="MDQ0316847.1"/>
    </source>
</evidence>
<dbReference type="InterPro" id="IPR050707">
    <property type="entry name" value="HTH_MetabolicPath_Reg"/>
</dbReference>
<dbReference type="GO" id="GO:0003700">
    <property type="term" value="F:DNA-binding transcription factor activity"/>
    <property type="evidence" value="ECO:0007669"/>
    <property type="project" value="TreeGrafter"/>
</dbReference>
<organism evidence="6 7">
    <name type="scientific">Amorphus orientalis</name>
    <dbReference type="NCBI Taxonomy" id="649198"/>
    <lineage>
        <taxon>Bacteria</taxon>
        <taxon>Pseudomonadati</taxon>
        <taxon>Pseudomonadota</taxon>
        <taxon>Alphaproteobacteria</taxon>
        <taxon>Hyphomicrobiales</taxon>
        <taxon>Amorphaceae</taxon>
        <taxon>Amorphus</taxon>
    </lineage>
</organism>
<dbReference type="PANTHER" id="PTHR30136">
    <property type="entry name" value="HELIX-TURN-HELIX TRANSCRIPTIONAL REGULATOR, ICLR FAMILY"/>
    <property type="match status" value="1"/>
</dbReference>
<dbReference type="PROSITE" id="PS51077">
    <property type="entry name" value="HTH_ICLR"/>
    <property type="match status" value="1"/>
</dbReference>
<keyword evidence="2 6" id="KW-0238">DNA-binding</keyword>
<dbReference type="Gene3D" id="1.10.10.10">
    <property type="entry name" value="Winged helix-like DNA-binding domain superfamily/Winged helix DNA-binding domain"/>
    <property type="match status" value="1"/>
</dbReference>
<dbReference type="AlphaFoldDB" id="A0AAE3VR80"/>
<gene>
    <name evidence="6" type="ORF">J2S73_003323</name>
</gene>
<dbReference type="InterPro" id="IPR036388">
    <property type="entry name" value="WH-like_DNA-bd_sf"/>
</dbReference>
<dbReference type="Pfam" id="PF01614">
    <property type="entry name" value="IclR_C"/>
    <property type="match status" value="1"/>
</dbReference>
<dbReference type="InterPro" id="IPR029016">
    <property type="entry name" value="GAF-like_dom_sf"/>
</dbReference>
<dbReference type="RefSeq" id="WP_306886722.1">
    <property type="nucleotide sequence ID" value="NZ_JAUSUL010000003.1"/>
</dbReference>
<dbReference type="InterPro" id="IPR005471">
    <property type="entry name" value="Tscrpt_reg_IclR_N"/>
</dbReference>
<dbReference type="GO" id="GO:0045892">
    <property type="term" value="P:negative regulation of DNA-templated transcription"/>
    <property type="evidence" value="ECO:0007669"/>
    <property type="project" value="TreeGrafter"/>
</dbReference>
<dbReference type="SMART" id="SM00346">
    <property type="entry name" value="HTH_ICLR"/>
    <property type="match status" value="1"/>
</dbReference>
<keyword evidence="3" id="KW-0804">Transcription</keyword>
<evidence type="ECO:0000256" key="1">
    <source>
        <dbReference type="ARBA" id="ARBA00023015"/>
    </source>
</evidence>
<dbReference type="Gene3D" id="3.30.450.40">
    <property type="match status" value="1"/>
</dbReference>
<dbReference type="EMBL" id="JAUSUL010000003">
    <property type="protein sequence ID" value="MDQ0316847.1"/>
    <property type="molecule type" value="Genomic_DNA"/>
</dbReference>
<dbReference type="InterPro" id="IPR036390">
    <property type="entry name" value="WH_DNA-bd_sf"/>
</dbReference>
<feature type="domain" description="HTH iclR-type" evidence="4">
    <location>
        <begin position="6"/>
        <end position="69"/>
    </location>
</feature>
<evidence type="ECO:0000259" key="5">
    <source>
        <dbReference type="PROSITE" id="PS51078"/>
    </source>
</evidence>
<dbReference type="InterPro" id="IPR014757">
    <property type="entry name" value="Tscrpt_reg_IclR_C"/>
</dbReference>
<accession>A0AAE3VR80</accession>
<protein>
    <submittedName>
        <fullName evidence="6">DNA-binding IclR family transcriptional regulator</fullName>
    </submittedName>
</protein>
<name>A0AAE3VR80_9HYPH</name>
<evidence type="ECO:0000256" key="2">
    <source>
        <dbReference type="ARBA" id="ARBA00023125"/>
    </source>
</evidence>
<comment type="caution">
    <text evidence="6">The sequence shown here is derived from an EMBL/GenBank/DDBJ whole genome shotgun (WGS) entry which is preliminary data.</text>
</comment>
<reference evidence="6" key="1">
    <citation type="submission" date="2023-07" db="EMBL/GenBank/DDBJ databases">
        <title>Genomic Encyclopedia of Type Strains, Phase IV (KMG-IV): sequencing the most valuable type-strain genomes for metagenomic binning, comparative biology and taxonomic classification.</title>
        <authorList>
            <person name="Goeker M."/>
        </authorList>
    </citation>
    <scope>NUCLEOTIDE SEQUENCE</scope>
    <source>
        <strain evidence="6">DSM 21202</strain>
    </source>
</reference>
<dbReference type="GO" id="GO:0003677">
    <property type="term" value="F:DNA binding"/>
    <property type="evidence" value="ECO:0007669"/>
    <property type="project" value="UniProtKB-KW"/>
</dbReference>